<reference evidence="7" key="1">
    <citation type="submission" date="2021-01" db="EMBL/GenBank/DDBJ databases">
        <authorList>
            <person name="Zahm M."/>
            <person name="Roques C."/>
            <person name="Cabau C."/>
            <person name="Klopp C."/>
            <person name="Donnadieu C."/>
            <person name="Jouanno E."/>
            <person name="Lampietro C."/>
            <person name="Louis A."/>
            <person name="Herpin A."/>
            <person name="Echchiki A."/>
            <person name="Berthelot C."/>
            <person name="Parey E."/>
            <person name="Roest-Crollius H."/>
            <person name="Braasch I."/>
            <person name="Postlethwait J."/>
            <person name="Bobe J."/>
            <person name="Montfort J."/>
            <person name="Bouchez O."/>
            <person name="Begum T."/>
            <person name="Mejri S."/>
            <person name="Adams A."/>
            <person name="Chen W.-J."/>
            <person name="Guiguen Y."/>
        </authorList>
    </citation>
    <scope>NUCLEOTIDE SEQUENCE</scope>
    <source>
        <strain evidence="7">YG-15Mar2019-1</strain>
        <tissue evidence="7">Brain</tissue>
    </source>
</reference>
<keyword evidence="2" id="KW-0768">Sushi</keyword>
<dbReference type="AlphaFoldDB" id="A0A9D3P900"/>
<evidence type="ECO:0000256" key="3">
    <source>
        <dbReference type="SAM" id="MobiDB-lite"/>
    </source>
</evidence>
<evidence type="ECO:0000256" key="4">
    <source>
        <dbReference type="SAM" id="Phobius"/>
    </source>
</evidence>
<keyword evidence="4" id="KW-1133">Transmembrane helix</keyword>
<dbReference type="GO" id="GO:0042010">
    <property type="term" value="F:interleukin-15 receptor activity"/>
    <property type="evidence" value="ECO:0007669"/>
    <property type="project" value="InterPro"/>
</dbReference>
<keyword evidence="8" id="KW-1185">Reference proteome</keyword>
<feature type="region of interest" description="Disordered" evidence="3">
    <location>
        <begin position="255"/>
        <end position="281"/>
    </location>
</feature>
<evidence type="ECO:0000313" key="7">
    <source>
        <dbReference type="EMBL" id="KAG7454596.1"/>
    </source>
</evidence>
<evidence type="ECO:0000259" key="6">
    <source>
        <dbReference type="PROSITE" id="PS50923"/>
    </source>
</evidence>
<sequence length="281" mass="30869">MMSGHATVMLFLLLPLTKNFPHGVMSAKGMDLSQDTATKESCPPPPLKDKTKPFERMQSYEENHKFYYTCMEGYVRKAGTSSLIRCKKDDKGKAMWDNIDAQTSLICIPDPKKTPEERGPEGRATSAVVEPKTTQMTTATTATWEESTPGTTPFTTANTLTPFRLTTTTTHTLSKLTTSRAKTFFNPSTLAVKPSSSATADDNDTIGANRQSRTISIGVSSTGVILLIALLLAGAAMLKRRCCRGATLLHVEQDEQVPMSSREGHQPRDVERYIPVAQYDQ</sequence>
<evidence type="ECO:0000256" key="2">
    <source>
        <dbReference type="PROSITE-ProRule" id="PRU00302"/>
    </source>
</evidence>
<keyword evidence="5" id="KW-0732">Signal</keyword>
<keyword evidence="1" id="KW-1015">Disulfide bond</keyword>
<protein>
    <recommendedName>
        <fullName evidence="6">Sushi domain-containing protein</fullName>
    </recommendedName>
</protein>
<dbReference type="Gene3D" id="2.20.28.230">
    <property type="match status" value="1"/>
</dbReference>
<keyword evidence="4" id="KW-0472">Membrane</keyword>
<proteinExistence type="predicted"/>
<feature type="domain" description="Sushi" evidence="6">
    <location>
        <begin position="40"/>
        <end position="109"/>
    </location>
</feature>
<dbReference type="EMBL" id="JAFDVH010000025">
    <property type="protein sequence ID" value="KAG7454596.1"/>
    <property type="molecule type" value="Genomic_DNA"/>
</dbReference>
<feature type="signal peptide" evidence="5">
    <location>
        <begin position="1"/>
        <end position="19"/>
    </location>
</feature>
<feature type="transmembrane region" description="Helical" evidence="4">
    <location>
        <begin position="215"/>
        <end position="238"/>
    </location>
</feature>
<dbReference type="SUPFAM" id="SSF57535">
    <property type="entry name" value="Complement control module/SCR domain"/>
    <property type="match status" value="1"/>
</dbReference>
<dbReference type="InterPro" id="IPR035976">
    <property type="entry name" value="Sushi/SCR/CCP_sf"/>
</dbReference>
<dbReference type="OrthoDB" id="9944172at2759"/>
<comment type="caution">
    <text evidence="7">The sequence shown here is derived from an EMBL/GenBank/DDBJ whole genome shotgun (WGS) entry which is preliminary data.</text>
</comment>
<dbReference type="InterPro" id="IPR042372">
    <property type="entry name" value="IL15RA"/>
</dbReference>
<dbReference type="PANTHER" id="PTHR15060:SF0">
    <property type="entry name" value="INTERLEUKIN-15 RECEPTOR SUBUNIT ALPHA"/>
    <property type="match status" value="1"/>
</dbReference>
<feature type="region of interest" description="Disordered" evidence="3">
    <location>
        <begin position="108"/>
        <end position="130"/>
    </location>
</feature>
<dbReference type="Proteomes" id="UP001046870">
    <property type="component" value="Chromosome 25"/>
</dbReference>
<name>A0A9D3P900_MEGAT</name>
<feature type="chain" id="PRO_5038669868" description="Sushi domain-containing protein" evidence="5">
    <location>
        <begin position="20"/>
        <end position="281"/>
    </location>
</feature>
<evidence type="ECO:0000256" key="1">
    <source>
        <dbReference type="ARBA" id="ARBA00023157"/>
    </source>
</evidence>
<dbReference type="PANTHER" id="PTHR15060">
    <property type="entry name" value="INTERLEUKIN-15 RECEPTOR SUBUNIT ALPHA"/>
    <property type="match status" value="1"/>
</dbReference>
<dbReference type="Pfam" id="PF00084">
    <property type="entry name" value="Sushi"/>
    <property type="match status" value="1"/>
</dbReference>
<comment type="caution">
    <text evidence="2">Lacks conserved residue(s) required for the propagation of feature annotation.</text>
</comment>
<accession>A0A9D3P900</accession>
<feature type="compositionally biased region" description="Basic and acidic residues" evidence="3">
    <location>
        <begin position="110"/>
        <end position="121"/>
    </location>
</feature>
<keyword evidence="4" id="KW-0812">Transmembrane</keyword>
<dbReference type="InterPro" id="IPR000436">
    <property type="entry name" value="Sushi_SCR_CCP_dom"/>
</dbReference>
<dbReference type="PROSITE" id="PS50923">
    <property type="entry name" value="SUSHI"/>
    <property type="match status" value="1"/>
</dbReference>
<organism evidence="7 8">
    <name type="scientific">Megalops atlanticus</name>
    <name type="common">Tarpon</name>
    <name type="synonym">Clupea gigantea</name>
    <dbReference type="NCBI Taxonomy" id="7932"/>
    <lineage>
        <taxon>Eukaryota</taxon>
        <taxon>Metazoa</taxon>
        <taxon>Chordata</taxon>
        <taxon>Craniata</taxon>
        <taxon>Vertebrata</taxon>
        <taxon>Euteleostomi</taxon>
        <taxon>Actinopterygii</taxon>
        <taxon>Neopterygii</taxon>
        <taxon>Teleostei</taxon>
        <taxon>Elopiformes</taxon>
        <taxon>Megalopidae</taxon>
        <taxon>Megalops</taxon>
    </lineage>
</organism>
<gene>
    <name evidence="7" type="ORF">MATL_G00261490</name>
</gene>
<evidence type="ECO:0000256" key="5">
    <source>
        <dbReference type="SAM" id="SignalP"/>
    </source>
</evidence>
<evidence type="ECO:0000313" key="8">
    <source>
        <dbReference type="Proteomes" id="UP001046870"/>
    </source>
</evidence>
<feature type="compositionally biased region" description="Basic and acidic residues" evidence="3">
    <location>
        <begin position="262"/>
        <end position="272"/>
    </location>
</feature>